<dbReference type="Proteomes" id="UP000820669">
    <property type="component" value="Unassembled WGS sequence"/>
</dbReference>
<evidence type="ECO:0000256" key="6">
    <source>
        <dbReference type="RuleBase" id="RU362030"/>
    </source>
</evidence>
<dbReference type="PANTHER" id="PTHR43619">
    <property type="entry name" value="S-ADENOSYL-L-METHIONINE-DEPENDENT METHYLTRANSFERASE YKTD-RELATED"/>
    <property type="match status" value="1"/>
</dbReference>
<dbReference type="EC" id="2.1.1.-" evidence="6"/>
<keyword evidence="4 7" id="KW-0808">Transferase</keyword>
<dbReference type="NCBIfam" id="TIGR00027">
    <property type="entry name" value="mthyl_TIGR00027"/>
    <property type="match status" value="1"/>
</dbReference>
<evidence type="ECO:0000256" key="4">
    <source>
        <dbReference type="ARBA" id="ARBA00022679"/>
    </source>
</evidence>
<evidence type="ECO:0000313" key="7">
    <source>
        <dbReference type="EMBL" id="NMH96277.1"/>
    </source>
</evidence>
<proteinExistence type="inferred from homology"/>
<dbReference type="GO" id="GO:0032259">
    <property type="term" value="P:methylation"/>
    <property type="evidence" value="ECO:0007669"/>
    <property type="project" value="UniProtKB-KW"/>
</dbReference>
<comment type="similarity">
    <text evidence="2 6">Belongs to the UPF0677 family.</text>
</comment>
<dbReference type="InterPro" id="IPR007213">
    <property type="entry name" value="Ppm1/Ppm2/Tcmp"/>
</dbReference>
<dbReference type="EMBL" id="JAAXLA010000003">
    <property type="protein sequence ID" value="NMH96277.1"/>
    <property type="molecule type" value="Genomic_DNA"/>
</dbReference>
<evidence type="ECO:0000256" key="5">
    <source>
        <dbReference type="ARBA" id="ARBA00022691"/>
    </source>
</evidence>
<evidence type="ECO:0000313" key="8">
    <source>
        <dbReference type="Proteomes" id="UP000820669"/>
    </source>
</evidence>
<dbReference type="Gene3D" id="3.40.50.150">
    <property type="entry name" value="Vaccinia Virus protein VP39"/>
    <property type="match status" value="1"/>
</dbReference>
<comment type="caution">
    <text evidence="7">The sequence shown here is derived from an EMBL/GenBank/DDBJ whole genome shotgun (WGS) entry which is preliminary data.</text>
</comment>
<keyword evidence="8" id="KW-1185">Reference proteome</keyword>
<protein>
    <recommendedName>
        <fullName evidence="6">S-adenosyl-L-methionine-dependent methyltransferase</fullName>
        <ecNumber evidence="6">2.1.1.-</ecNumber>
    </recommendedName>
</protein>
<dbReference type="InterPro" id="IPR029063">
    <property type="entry name" value="SAM-dependent_MTases_sf"/>
</dbReference>
<keyword evidence="3 6" id="KW-0489">Methyltransferase</keyword>
<dbReference type="Pfam" id="PF04072">
    <property type="entry name" value="LCM"/>
    <property type="match status" value="1"/>
</dbReference>
<dbReference type="InterPro" id="IPR011610">
    <property type="entry name" value="SAM_mthyl_Trfase_ML2640-like"/>
</dbReference>
<comment type="function">
    <text evidence="1 6">Exhibits S-adenosyl-L-methionine-dependent methyltransferase activity.</text>
</comment>
<dbReference type="SUPFAM" id="SSF53335">
    <property type="entry name" value="S-adenosyl-L-methionine-dependent methyltransferases"/>
    <property type="match status" value="1"/>
</dbReference>
<reference evidence="7 8" key="1">
    <citation type="submission" date="2020-04" db="EMBL/GenBank/DDBJ databases">
        <authorList>
            <person name="Klaysubun C."/>
            <person name="Duangmal K."/>
            <person name="Lipun K."/>
        </authorList>
    </citation>
    <scope>NUCLEOTIDE SEQUENCE [LARGE SCALE GENOMIC DNA]</scope>
    <source>
        <strain evidence="7 8">K10HN5</strain>
    </source>
</reference>
<dbReference type="GO" id="GO:0008168">
    <property type="term" value="F:methyltransferase activity"/>
    <property type="evidence" value="ECO:0007669"/>
    <property type="project" value="UniProtKB-KW"/>
</dbReference>
<gene>
    <name evidence="7" type="ORF">HF526_02900</name>
</gene>
<evidence type="ECO:0000256" key="1">
    <source>
        <dbReference type="ARBA" id="ARBA00003907"/>
    </source>
</evidence>
<keyword evidence="5 6" id="KW-0949">S-adenosyl-L-methionine</keyword>
<sequence length="307" mass="33088">MSNAQYCGPGDALTRTFDEWDITTGVGLTALAVAAARAIETDQGGGLVRDDYARVLVEAAAPPIPLPTRAADIGTDPGDRVWPTMTDYMALRSRVFDDFFIEAGADGIRQVVILAAGLDARAFRLAWPPGTTVYEIDRPTVLEFKQRTLDAHGAVPACERRSVPTDLRDDWATALRAAGFDPARPTAWLAEGLLPYLPARAEEDLFATVHALSAPGSRMAVEALTEGLADTVREHPLMRESGERLGVDIGTLWNDEPRRDCATWLRSVGWSVQVESTTEAAHRHGRPLDGDIADAFGAGRLVTAQAG</sequence>
<name>A0ABX1S659_9PSEU</name>
<evidence type="ECO:0000256" key="2">
    <source>
        <dbReference type="ARBA" id="ARBA00008138"/>
    </source>
</evidence>
<organism evidence="7 8">
    <name type="scientific">Pseudonocardia acidicola</name>
    <dbReference type="NCBI Taxonomy" id="2724939"/>
    <lineage>
        <taxon>Bacteria</taxon>
        <taxon>Bacillati</taxon>
        <taxon>Actinomycetota</taxon>
        <taxon>Actinomycetes</taxon>
        <taxon>Pseudonocardiales</taxon>
        <taxon>Pseudonocardiaceae</taxon>
        <taxon>Pseudonocardia</taxon>
    </lineage>
</organism>
<dbReference type="PANTHER" id="PTHR43619:SF2">
    <property type="entry name" value="S-ADENOSYL-L-METHIONINE-DEPENDENT METHYLTRANSFERASES SUPERFAMILY PROTEIN"/>
    <property type="match status" value="1"/>
</dbReference>
<evidence type="ECO:0000256" key="3">
    <source>
        <dbReference type="ARBA" id="ARBA00022603"/>
    </source>
</evidence>
<accession>A0ABX1S659</accession>
<dbReference type="RefSeq" id="WP_169379639.1">
    <property type="nucleotide sequence ID" value="NZ_JAAXLA010000003.1"/>
</dbReference>